<evidence type="ECO:0000313" key="2">
    <source>
        <dbReference type="EMBL" id="MDT0343163.1"/>
    </source>
</evidence>
<keyword evidence="3" id="KW-1185">Reference proteome</keyword>
<name>A0ABU2MQI1_9ACTN</name>
<keyword evidence="1" id="KW-0732">Signal</keyword>
<proteinExistence type="predicted"/>
<organism evidence="2 3">
    <name type="scientific">Streptomyces litchfieldiae</name>
    <dbReference type="NCBI Taxonomy" id="3075543"/>
    <lineage>
        <taxon>Bacteria</taxon>
        <taxon>Bacillati</taxon>
        <taxon>Actinomycetota</taxon>
        <taxon>Actinomycetes</taxon>
        <taxon>Kitasatosporales</taxon>
        <taxon>Streptomycetaceae</taxon>
        <taxon>Streptomyces</taxon>
    </lineage>
</organism>
<sequence>MSKTRKILMVCAAALALGLGSTPALAASDTDVAPAASLPGDSWSSSAPLGR</sequence>
<reference evidence="3" key="1">
    <citation type="submission" date="2023-07" db="EMBL/GenBank/DDBJ databases">
        <title>30 novel species of actinomycetes from the DSMZ collection.</title>
        <authorList>
            <person name="Nouioui I."/>
        </authorList>
    </citation>
    <scope>NUCLEOTIDE SEQUENCE [LARGE SCALE GENOMIC DNA]</scope>
    <source>
        <strain evidence="3">DSM 44938</strain>
    </source>
</reference>
<comment type="caution">
    <text evidence="2">The sequence shown here is derived from an EMBL/GenBank/DDBJ whole genome shotgun (WGS) entry which is preliminary data.</text>
</comment>
<accession>A0ABU2MQI1</accession>
<dbReference type="Proteomes" id="UP001183246">
    <property type="component" value="Unassembled WGS sequence"/>
</dbReference>
<feature type="chain" id="PRO_5047297553" evidence="1">
    <location>
        <begin position="27"/>
        <end position="51"/>
    </location>
</feature>
<dbReference type="EMBL" id="JAVREL010000005">
    <property type="protein sequence ID" value="MDT0343163.1"/>
    <property type="molecule type" value="Genomic_DNA"/>
</dbReference>
<protein>
    <submittedName>
        <fullName evidence="2">Uncharacterized protein</fullName>
    </submittedName>
</protein>
<feature type="signal peptide" evidence="1">
    <location>
        <begin position="1"/>
        <end position="26"/>
    </location>
</feature>
<evidence type="ECO:0000256" key="1">
    <source>
        <dbReference type="SAM" id="SignalP"/>
    </source>
</evidence>
<gene>
    <name evidence="2" type="ORF">RM590_11135</name>
</gene>
<evidence type="ECO:0000313" key="3">
    <source>
        <dbReference type="Proteomes" id="UP001183246"/>
    </source>
</evidence>
<dbReference type="RefSeq" id="WP_311704301.1">
    <property type="nucleotide sequence ID" value="NZ_JAVREL010000005.1"/>
</dbReference>